<dbReference type="KEGG" id="ldo:LDBPK_310650"/>
<name>A0A3S7X461_LEIDO</name>
<evidence type="ECO:0000313" key="6">
    <source>
        <dbReference type="Proteomes" id="UP000274082"/>
    </source>
</evidence>
<dbReference type="GeneID" id="13385876"/>
<dbReference type="OrthoDB" id="272447at2759"/>
<dbReference type="EMBL" id="RHLC01000006">
    <property type="protein sequence ID" value="TPP42712.1"/>
    <property type="molecule type" value="Genomic_DNA"/>
</dbReference>
<feature type="compositionally biased region" description="Low complexity" evidence="1">
    <location>
        <begin position="287"/>
        <end position="297"/>
    </location>
</feature>
<evidence type="ECO:0000313" key="3">
    <source>
        <dbReference type="EMBL" id="CBZ36466.1"/>
    </source>
</evidence>
<dbReference type="EMBL" id="FR799618">
    <property type="protein sequence ID" value="CBZ36466.1"/>
    <property type="molecule type" value="Genomic_DNA"/>
</dbReference>
<reference evidence="3" key="2">
    <citation type="submission" date="2011-01" db="EMBL/GenBank/DDBJ databases">
        <authorList>
            <person name="Zhao B.P."/>
            <person name="Ren Z.A."/>
            <person name="Li C.D."/>
        </authorList>
    </citation>
    <scope>NUCLEOTIDE SEQUENCE</scope>
    <source>
        <strain evidence="3">BPK282A1</strain>
    </source>
</reference>
<feature type="region of interest" description="Disordered" evidence="1">
    <location>
        <begin position="638"/>
        <end position="689"/>
    </location>
</feature>
<reference evidence="4" key="5">
    <citation type="submission" date="2019-02" db="EMBL/GenBank/DDBJ databases">
        <title>FDA dAtabase for Regulatory Grade micrObial Sequences (FDA-ARGOS): Supporting development and validation of Infectious Disease Dx tests.</title>
        <authorList>
            <person name="Duncan R."/>
            <person name="Fisher C."/>
            <person name="Tallon L.J."/>
            <person name="Sadzewicz L."/>
            <person name="Sengamalay N."/>
            <person name="Ott S."/>
            <person name="Godinez A."/>
            <person name="Nagaraj S."/>
            <person name="Nadendla S."/>
            <person name="Sichtig H."/>
        </authorList>
    </citation>
    <scope>NUCLEOTIDE SEQUENCE</scope>
    <source>
        <strain evidence="4">FDAARGOS_361</strain>
    </source>
</reference>
<dbReference type="VEuPathDB" id="TriTrypDB:LDHU3_31.0950"/>
<dbReference type="Proteomes" id="UP000008980">
    <property type="component" value="Chromosome 31"/>
</dbReference>
<dbReference type="Proteomes" id="UP000318447">
    <property type="component" value="Unassembled WGS sequence"/>
</dbReference>
<dbReference type="VEuPathDB" id="TriTrypDB:LdCL_310012200"/>
<evidence type="ECO:0000313" key="4">
    <source>
        <dbReference type="EMBL" id="TPP42712.1"/>
    </source>
</evidence>
<evidence type="ECO:0000313" key="2">
    <source>
        <dbReference type="EMBL" id="AYU81251.1"/>
    </source>
</evidence>
<reference evidence="7" key="6">
    <citation type="submission" date="2019-02" db="EMBL/GenBank/DDBJ databases">
        <title>FDA dAtabase for Regulatory Grade micrObial Sequences (FDA-ARGOS): Supporting development and validation of Infectious Disease Dx tests.</title>
        <authorList>
            <person name="Duncan R."/>
            <person name="Fisher C."/>
            <person name="Tallon L."/>
            <person name="Sadzewicz L."/>
            <person name="Sengamalay N."/>
            <person name="Ott S."/>
            <person name="Godinez A."/>
            <person name="Nagaraj S."/>
            <person name="Vavikolanu K."/>
            <person name="Nadendla S."/>
            <person name="Aluvathingal J."/>
            <person name="Sichtig H."/>
        </authorList>
    </citation>
    <scope>NUCLEOTIDE SEQUENCE [LARGE SCALE GENOMIC DNA]</scope>
    <source>
        <strain evidence="7">FDAARGOS_361</strain>
    </source>
</reference>
<sequence length="816" mass="87689">MDAAGAQEDSGTIPLQLDIGYVDVPRDACFSWLQRKYANIKPVVETSSAGSKGKQLRIDSALLQRLENDVVACDELRWRAFSFPSHPIHPLNASYRHDPGRNAGTPATAVEMHRAKQYSSNGAEHTTNGAKGPCTLVISTRADSEARRRAKKETRKAKDSSAAAIVATSGGPTPKVEDLLENAVRKEKQAYWCRVLGEENVDHETPSSSAGAERWIPRSWRPLLGGYVSAPSRIDQARFLIFPQSGHPVVDTRDPKALSSAPGKSLESPQSVPYYVRGSASWEVEENNPAAGAAGPARATCDEPSDESATRGGLHHSLTYALINPATAPEHCNWADTVEVSVAHQQARTERQYAPERAKVQRVTLLEDLVSVKTSQGNPRHSTLISATRATVLHSGMKHQRAVSAPSSISKKYSKKAMASAGPDDALFQLRIEDVYDSSVQHFALPGIWQRWVRPAAARVFTSESDGATGSHSLDDAPRGLYRMRWSGGPGVELCHMGGCTNGAESAKSASAQSSLLTIFGKLCSESWVQVPLSSRWTLTLRNQSAAVVPLEAGAVVAPPSVATEGTGLELANTTPSSAEASGSWMERVCTHPYFWATQGPRWDAALVRGFKNDYNGLHHARRWYSLVSAELTLNGGMQTGNNARVKRSRGAAAPPLQENDSSGGAKENRTGMDEGNAEDSTPTAGSRWRGTSLTAFANACMVDSVSDYPRASVGFSFASQIPRLAVTPFNEIVPRKFECSLSWFAAFQPRAGEAASGKGVNGSAGFGWGLQSGFSNADSSAAEPATAAGGMPFLRVSPVETFQHLRCGLTWRFDD</sequence>
<dbReference type="EMBL" id="CP029530">
    <property type="protein sequence ID" value="AYU81251.1"/>
    <property type="molecule type" value="Genomic_DNA"/>
</dbReference>
<feature type="region of interest" description="Disordered" evidence="1">
    <location>
        <begin position="251"/>
        <end position="270"/>
    </location>
</feature>
<accession>E9BMI8</accession>
<feature type="compositionally biased region" description="Polar residues" evidence="1">
    <location>
        <begin position="679"/>
        <end position="689"/>
    </location>
</feature>
<proteinExistence type="predicted"/>
<dbReference type="OMA" id="AFANACM"/>
<evidence type="ECO:0000256" key="1">
    <source>
        <dbReference type="SAM" id="MobiDB-lite"/>
    </source>
</evidence>
<dbReference type="RefSeq" id="XP_003863155.1">
    <property type="nucleotide sequence ID" value="XM_003863107.1"/>
</dbReference>
<dbReference type="Proteomes" id="UP000274082">
    <property type="component" value="Chromosome 31"/>
</dbReference>
<reference evidence="3 5" key="1">
    <citation type="journal article" date="2011" name="Genome Res.">
        <title>Whole genome sequencing of multiple Leishmania donovani clinical isolates provides insights into population structure and mechanisms of drug resistance.</title>
        <authorList>
            <person name="Downing T."/>
            <person name="Imamura H."/>
            <person name="Decuypere S."/>
            <person name="Clark T.G."/>
            <person name="Coombs G.H."/>
            <person name="Cotton J.A."/>
            <person name="Hilley J.D."/>
            <person name="de Doncker S."/>
            <person name="Maes I."/>
            <person name="Mottram J.C."/>
            <person name="Quail M.A."/>
            <person name="Rijal S."/>
            <person name="Sanders M."/>
            <person name="Schonian G."/>
            <person name="Stark O."/>
            <person name="Sundar S."/>
            <person name="Vanaerschot M."/>
            <person name="Hertz-Fowler C."/>
            <person name="Dujardin J.C."/>
            <person name="Berriman M."/>
        </authorList>
    </citation>
    <scope>NUCLEOTIDE SEQUENCE [LARGE SCALE GENOMIC DNA]</scope>
    <source>
        <strain evidence="3 5">BPK282A1</strain>
    </source>
</reference>
<organism evidence="2 6">
    <name type="scientific">Leishmania donovani</name>
    <dbReference type="NCBI Taxonomy" id="5661"/>
    <lineage>
        <taxon>Eukaryota</taxon>
        <taxon>Discoba</taxon>
        <taxon>Euglenozoa</taxon>
        <taxon>Kinetoplastea</taxon>
        <taxon>Metakinetoplastina</taxon>
        <taxon>Trypanosomatida</taxon>
        <taxon>Trypanosomatidae</taxon>
        <taxon>Leishmaniinae</taxon>
        <taxon>Leishmania</taxon>
    </lineage>
</organism>
<evidence type="ECO:0000313" key="7">
    <source>
        <dbReference type="Proteomes" id="UP000318447"/>
    </source>
</evidence>
<feature type="region of interest" description="Disordered" evidence="1">
    <location>
        <begin position="142"/>
        <end position="170"/>
    </location>
</feature>
<feature type="region of interest" description="Disordered" evidence="1">
    <location>
        <begin position="286"/>
        <end position="312"/>
    </location>
</feature>
<accession>A0A3S7X461</accession>
<evidence type="ECO:0000313" key="5">
    <source>
        <dbReference type="Proteomes" id="UP000008980"/>
    </source>
</evidence>
<dbReference type="AlphaFoldDB" id="A0A3S7X461"/>
<protein>
    <submittedName>
        <fullName evidence="2">Uncharacterized protein</fullName>
    </submittedName>
</protein>
<reference evidence="2 6" key="4">
    <citation type="journal article" date="2018" name="Sci. Rep.">
        <title>A complete Leishmania donovani reference genome identifies novel genetic variations associated with virulence.</title>
        <authorList>
            <person name="Lypaczewski P."/>
            <person name="Hoshizaki J."/>
            <person name="Zhang W.-W."/>
            <person name="McCall L.-I."/>
            <person name="Torcivia-Rodriguez J."/>
            <person name="Simonyan V."/>
            <person name="Kaur A."/>
            <person name="Dewar K."/>
            <person name="Matlashewski G."/>
        </authorList>
    </citation>
    <scope>NUCLEOTIDE SEQUENCE [LARGE SCALE GENOMIC DNA]</scope>
    <source>
        <strain evidence="2 6">LdCL</strain>
    </source>
</reference>
<dbReference type="VEuPathDB" id="TriTrypDB:LdBPK_310650.1"/>
<keyword evidence="6" id="KW-1185">Reference proteome</keyword>
<reference evidence="5" key="3">
    <citation type="submission" date="2011-02" db="EMBL/GenBank/DDBJ databases">
        <title>Whole genome sequencing of Leishmania donovani clinical lines reveals dynamic variation related to drug resistance.</title>
        <authorList>
            <person name="Downing T."/>
            <person name="Imamura H."/>
            <person name="Sanders M."/>
            <person name="Decuypere S."/>
            <person name="Hertz-Fowler C."/>
            <person name="Clark T.G."/>
            <person name="Rijal S."/>
            <person name="Sundar S."/>
            <person name="Quail M.A."/>
            <person name="De Doncker S."/>
            <person name="Maes I."/>
            <person name="Vanaerschot M."/>
            <person name="Stark O."/>
            <person name="Schonian G."/>
            <person name="Dujardin J.C."/>
            <person name="Berriman M."/>
        </authorList>
    </citation>
    <scope>NUCLEOTIDE SEQUENCE [LARGE SCALE GENOMIC DNA]</scope>
    <source>
        <strain evidence="5">BPK282A1</strain>
    </source>
</reference>
<gene>
    <name evidence="4" type="ORF">CGC21_11985</name>
    <name evidence="3" type="ORF">LDBPK_310650</name>
    <name evidence="2" type="ORF">LdCL_310012200</name>
</gene>